<reference evidence="1 2" key="1">
    <citation type="submission" date="2019-12" db="EMBL/GenBank/DDBJ databases">
        <title>Novel species isolated from a subtropical stream in China.</title>
        <authorList>
            <person name="Lu H."/>
        </authorList>
    </citation>
    <scope>NUCLEOTIDE SEQUENCE [LARGE SCALE GENOMIC DNA]</scope>
    <source>
        <strain evidence="1 2">DS3</strain>
    </source>
</reference>
<dbReference type="GO" id="GO:0005975">
    <property type="term" value="P:carbohydrate metabolic process"/>
    <property type="evidence" value="ECO:0007669"/>
    <property type="project" value="InterPro"/>
</dbReference>
<evidence type="ECO:0000313" key="1">
    <source>
        <dbReference type="EMBL" id="MYN03283.1"/>
    </source>
</evidence>
<evidence type="ECO:0008006" key="3">
    <source>
        <dbReference type="Google" id="ProtNLM"/>
    </source>
</evidence>
<name>A0A6N9HJG9_9BURK</name>
<dbReference type="InterPro" id="IPR014718">
    <property type="entry name" value="GH-type_carb-bd"/>
</dbReference>
<comment type="caution">
    <text evidence="1">The sequence shown here is derived from an EMBL/GenBank/DDBJ whole genome shotgun (WGS) entry which is preliminary data.</text>
</comment>
<accession>A0A6N9HJG9</accession>
<dbReference type="RefSeq" id="WP_161026253.1">
    <property type="nucleotide sequence ID" value="NZ_WWCJ01000009.1"/>
</dbReference>
<organism evidence="1 2">
    <name type="scientific">Pseudoduganella guangdongensis</name>
    <dbReference type="NCBI Taxonomy" id="2692179"/>
    <lineage>
        <taxon>Bacteria</taxon>
        <taxon>Pseudomonadati</taxon>
        <taxon>Pseudomonadota</taxon>
        <taxon>Betaproteobacteria</taxon>
        <taxon>Burkholderiales</taxon>
        <taxon>Oxalobacteraceae</taxon>
        <taxon>Telluria group</taxon>
        <taxon>Pseudoduganella</taxon>
    </lineage>
</organism>
<dbReference type="Proteomes" id="UP000448575">
    <property type="component" value="Unassembled WGS sequence"/>
</dbReference>
<dbReference type="SUPFAM" id="SSF74650">
    <property type="entry name" value="Galactose mutarotase-like"/>
    <property type="match status" value="1"/>
</dbReference>
<evidence type="ECO:0000313" key="2">
    <source>
        <dbReference type="Proteomes" id="UP000448575"/>
    </source>
</evidence>
<dbReference type="Gene3D" id="2.70.98.10">
    <property type="match status" value="1"/>
</dbReference>
<dbReference type="EMBL" id="WWCJ01000009">
    <property type="protein sequence ID" value="MYN03283.1"/>
    <property type="molecule type" value="Genomic_DNA"/>
</dbReference>
<gene>
    <name evidence="1" type="ORF">GTP41_14390</name>
</gene>
<dbReference type="InterPro" id="IPR011013">
    <property type="entry name" value="Gal_mutarotase_sf_dom"/>
</dbReference>
<keyword evidence="2" id="KW-1185">Reference proteome</keyword>
<dbReference type="Pfam" id="PF01263">
    <property type="entry name" value="Aldose_epim"/>
    <property type="match status" value="1"/>
</dbReference>
<protein>
    <recommendedName>
        <fullName evidence="3">Aldose epimerase</fullName>
    </recommendedName>
</protein>
<dbReference type="InterPro" id="IPR008183">
    <property type="entry name" value="Aldose_1/G6P_1-epimerase"/>
</dbReference>
<dbReference type="GO" id="GO:0030246">
    <property type="term" value="F:carbohydrate binding"/>
    <property type="evidence" value="ECO:0007669"/>
    <property type="project" value="InterPro"/>
</dbReference>
<sequence length="228" mass="23449">MPLSIFTLSNRRGMAVKISTQGAALLSLQAPDRHGQLADVLHGGQPDDGIHLLPAPGRALHRQAWHAVPLLADGSVGVRLVSPGTPAVVARYVLDDAGTLMLHCEVPAEAPAAFCLVATLRVPGHLLAVQAGRVAPAGAHEQEAVGTAWDFRQPRPVGELAGAARYLAAPDGALALRLQDPGGGRLLVLEGTLASLRLACGAVAGALQIEPVLAAPAGWIAFRCSAQT</sequence>
<dbReference type="GO" id="GO:0016853">
    <property type="term" value="F:isomerase activity"/>
    <property type="evidence" value="ECO:0007669"/>
    <property type="project" value="InterPro"/>
</dbReference>
<proteinExistence type="predicted"/>
<dbReference type="AlphaFoldDB" id="A0A6N9HJG9"/>